<accession>A0A9N9LQF7</accession>
<comment type="caution">
    <text evidence="3">The sequence shown here is derived from an EMBL/GenBank/DDBJ whole genome shotgun (WGS) entry which is preliminary data.</text>
</comment>
<evidence type="ECO:0000259" key="2">
    <source>
        <dbReference type="Pfam" id="PF00961"/>
    </source>
</evidence>
<reference evidence="3" key="1">
    <citation type="submission" date="2021-07" db="EMBL/GenBank/DDBJ databases">
        <authorList>
            <person name="Durling M."/>
        </authorList>
    </citation>
    <scope>NUCLEOTIDE SEQUENCE</scope>
</reference>
<dbReference type="AlphaFoldDB" id="A0A9N9LQF7"/>
<protein>
    <recommendedName>
        <fullName evidence="2">Homing endonuclease LAGLIDADG domain-containing protein</fullName>
    </recommendedName>
</protein>
<dbReference type="OrthoDB" id="5412286at2759"/>
<proteinExistence type="predicted"/>
<dbReference type="InterPro" id="IPR004860">
    <property type="entry name" value="LAGLIDADG_dom"/>
</dbReference>
<dbReference type="InterPro" id="IPR027434">
    <property type="entry name" value="Homing_endonucl"/>
</dbReference>
<dbReference type="PANTHER" id="PTHR36181">
    <property type="entry name" value="INTRON-ENCODED ENDONUCLEASE AI3-RELATED"/>
    <property type="match status" value="1"/>
</dbReference>
<feature type="domain" description="Homing endonuclease LAGLIDADG" evidence="2">
    <location>
        <begin position="92"/>
        <end position="188"/>
    </location>
</feature>
<name>A0A9N9LQF7_9HELO</name>
<evidence type="ECO:0000256" key="1">
    <source>
        <dbReference type="SAM" id="SignalP"/>
    </source>
</evidence>
<dbReference type="Pfam" id="PF00961">
    <property type="entry name" value="LAGLIDADG_1"/>
    <property type="match status" value="2"/>
</dbReference>
<dbReference type="Gene3D" id="3.10.28.10">
    <property type="entry name" value="Homing endonucleases"/>
    <property type="match status" value="2"/>
</dbReference>
<dbReference type="Proteomes" id="UP000701801">
    <property type="component" value="Unassembled WGS sequence"/>
</dbReference>
<organism evidence="3 4">
    <name type="scientific">Hymenoscyphus albidus</name>
    <dbReference type="NCBI Taxonomy" id="595503"/>
    <lineage>
        <taxon>Eukaryota</taxon>
        <taxon>Fungi</taxon>
        <taxon>Dikarya</taxon>
        <taxon>Ascomycota</taxon>
        <taxon>Pezizomycotina</taxon>
        <taxon>Leotiomycetes</taxon>
        <taxon>Helotiales</taxon>
        <taxon>Helotiaceae</taxon>
        <taxon>Hymenoscyphus</taxon>
    </lineage>
</organism>
<evidence type="ECO:0000313" key="4">
    <source>
        <dbReference type="Proteomes" id="UP000701801"/>
    </source>
</evidence>
<evidence type="ECO:0000313" key="3">
    <source>
        <dbReference type="EMBL" id="CAG8976717.1"/>
    </source>
</evidence>
<sequence>MRNLLLIYLFNRVLTVKPSEEIETFKDLQVIIDHFNQYPLVTAKKLDYDLFKKSFNIIKHNQHLTEQGISKIIELKSSLNKGLSENLKESFTGFVSGDGSFNIKATKVRTGKIQLRFAVNLHIREQEVIKGLAKFFNFKDNSYIYSTDTSVAIQIVNTSDVLNIIIPFFDKYKIKGAKELDFTDFKKAAEIVKHKGHLTEDGLNQILVIKDNMNLKRK</sequence>
<gene>
    <name evidence="3" type="ORF">HYALB_00008486</name>
</gene>
<feature type="domain" description="Homing endonuclease LAGLIDADG" evidence="2">
    <location>
        <begin position="22"/>
        <end position="53"/>
    </location>
</feature>
<dbReference type="PANTHER" id="PTHR36181:SF4">
    <property type="entry name" value="LAGLIDADG ENDONUCLEASE"/>
    <property type="match status" value="1"/>
</dbReference>
<dbReference type="EMBL" id="CAJVRM010000187">
    <property type="protein sequence ID" value="CAG8976717.1"/>
    <property type="molecule type" value="Genomic_DNA"/>
</dbReference>
<dbReference type="GO" id="GO:0005739">
    <property type="term" value="C:mitochondrion"/>
    <property type="evidence" value="ECO:0007669"/>
    <property type="project" value="UniProtKB-ARBA"/>
</dbReference>
<feature type="signal peptide" evidence="1">
    <location>
        <begin position="1"/>
        <end position="15"/>
    </location>
</feature>
<keyword evidence="1" id="KW-0732">Signal</keyword>
<keyword evidence="4" id="KW-1185">Reference proteome</keyword>
<feature type="chain" id="PRO_5040429737" description="Homing endonuclease LAGLIDADG domain-containing protein" evidence="1">
    <location>
        <begin position="16"/>
        <end position="218"/>
    </location>
</feature>
<dbReference type="InterPro" id="IPR051289">
    <property type="entry name" value="LAGLIDADG_Endonuclease"/>
</dbReference>
<dbReference type="SUPFAM" id="SSF55608">
    <property type="entry name" value="Homing endonucleases"/>
    <property type="match status" value="2"/>
</dbReference>
<dbReference type="GO" id="GO:0004519">
    <property type="term" value="F:endonuclease activity"/>
    <property type="evidence" value="ECO:0007669"/>
    <property type="project" value="InterPro"/>
</dbReference>